<accession>A0A8B9KVG0</accession>
<evidence type="ECO:0000256" key="1">
    <source>
        <dbReference type="ARBA" id="ARBA00004544"/>
    </source>
</evidence>
<evidence type="ECO:0000256" key="4">
    <source>
        <dbReference type="ARBA" id="ARBA00022840"/>
    </source>
</evidence>
<dbReference type="Proteomes" id="UP000694621">
    <property type="component" value="Unplaced"/>
</dbReference>
<keyword evidence="7 8" id="KW-0009">Actin-binding</keyword>
<dbReference type="AlphaFoldDB" id="A0A8B9KVG0"/>
<evidence type="ECO:0000256" key="2">
    <source>
        <dbReference type="ARBA" id="ARBA00008314"/>
    </source>
</evidence>
<dbReference type="Gene3D" id="1.20.5.4820">
    <property type="match status" value="1"/>
</dbReference>
<evidence type="ECO:0000256" key="3">
    <source>
        <dbReference type="ARBA" id="ARBA00022741"/>
    </source>
</evidence>
<dbReference type="SUPFAM" id="SSF52540">
    <property type="entry name" value="P-loop containing nucleoside triphosphate hydrolases"/>
    <property type="match status" value="1"/>
</dbReference>
<dbReference type="GO" id="GO:0051015">
    <property type="term" value="F:actin filament binding"/>
    <property type="evidence" value="ECO:0007669"/>
    <property type="project" value="TreeGrafter"/>
</dbReference>
<dbReference type="GO" id="GO:0016459">
    <property type="term" value="C:myosin complex"/>
    <property type="evidence" value="ECO:0007669"/>
    <property type="project" value="UniProtKB-KW"/>
</dbReference>
<dbReference type="InterPro" id="IPR001609">
    <property type="entry name" value="Myosin_head_motor_dom-like"/>
</dbReference>
<evidence type="ECO:0000259" key="9">
    <source>
        <dbReference type="PROSITE" id="PS51456"/>
    </source>
</evidence>
<dbReference type="PRINTS" id="PR00193">
    <property type="entry name" value="MYOSINHEAVY"/>
</dbReference>
<comment type="subcellular location">
    <subcellularLocation>
        <location evidence="1">Cytoplasm</location>
        <location evidence="1">Cell cortex</location>
    </subcellularLocation>
</comment>
<evidence type="ECO:0000256" key="5">
    <source>
        <dbReference type="ARBA" id="ARBA00023123"/>
    </source>
</evidence>
<dbReference type="GO" id="GO:0030048">
    <property type="term" value="P:actin filament-based movement"/>
    <property type="evidence" value="ECO:0007669"/>
    <property type="project" value="TreeGrafter"/>
</dbReference>
<keyword evidence="6 8" id="KW-0505">Motor protein</keyword>
<dbReference type="FunFam" id="1.20.58.530:FF:000004">
    <property type="entry name" value="Unconventional myosin ID"/>
    <property type="match status" value="1"/>
</dbReference>
<dbReference type="Gene3D" id="1.20.58.530">
    <property type="match status" value="1"/>
</dbReference>
<proteinExistence type="inferred from homology"/>
<sequence length="888" mass="102688">MISEINNHFILISGESGAGKTEASKKILQFYAVSCVRTEVLDIVRDRLLLSNPVLEAFGNAKTLKNDNSSRFGKYMDIQFDHQGAAVGGHILSYLLEKSRVVHQNHGERNFHIFYQLVEGGEDELLHRLGLERNSENYMYLVEGECVQVGSINDQSDWKTVRKALTVIDFSERDIEVLSIALLGISANLLQEALTHRKIEAKGEEVLSPFTVDHAKYARDALAKAVYGRTFTWLVNKTNESLENKDSSRKTVIGLLDIYGFEVFDVNSFEQFCINYCNEKLQQLFIQLTIKSEQEEYEMEGIEWQPVPFFNNKIICDLVEEKHRGIISVLDEECLRPGEPTDLTFLEKLEEKLAGHPHFVTHMLADQKTRKTLGRGEFRLMHYAGEVTYSVTGFVDKNNDLLYRNIKDVMRQSKNPIIQQCFPSSEPDSKKRPETVATQFKNNLFSLTQILMSKEPWYVRCLKPNNDKRPGHFDDVLVRHQVKYLALMEHLRVRRAGFAYRRRYEVFLKRYKPLCPDTWPNWKGTAAEGVELLVKHLGYRPSEYKMGRSKIFIRHPRTLFATEDAFDICRHELGKAPSNKHYTCDKGNTKMLRPSFTHLSFCLCLATKIEACWRGLQARKERERRAWAVKVIKKFIKGFMNRNQPVSMDNSEYLAFVRQSYLTRLRENLPTSVLDRTSWLTPPPIMQEVKAYKMFRNDSIVLCCTSFCFQLQMKALISDIFKGKKENYPQSVHQPFADTRISKNLIVPVIKYDRNGFRPRFRHHTEIIYNTDHLVCISKYKKGDLVLQCSYLFEALTKLCLVMKNHKFIKVVDGSVRFDIQPGREGVIDFKSSSESMVYRAKNGHLIVVSQYCTVCTYCHYGVILPLIEHILSNHIAGQTNCGLLLNN</sequence>
<keyword evidence="4 8" id="KW-0067">ATP-binding</keyword>
<dbReference type="GO" id="GO:0005886">
    <property type="term" value="C:plasma membrane"/>
    <property type="evidence" value="ECO:0007669"/>
    <property type="project" value="TreeGrafter"/>
</dbReference>
<feature type="domain" description="Myosin motor" evidence="9">
    <location>
        <begin position="1"/>
        <end position="567"/>
    </location>
</feature>
<dbReference type="GO" id="GO:0006897">
    <property type="term" value="P:endocytosis"/>
    <property type="evidence" value="ECO:0007669"/>
    <property type="project" value="TreeGrafter"/>
</dbReference>
<dbReference type="GO" id="GO:0005938">
    <property type="term" value="C:cell cortex"/>
    <property type="evidence" value="ECO:0007669"/>
    <property type="project" value="UniProtKB-SubCell"/>
</dbReference>
<evidence type="ECO:0000256" key="7">
    <source>
        <dbReference type="ARBA" id="ARBA00023203"/>
    </source>
</evidence>
<feature type="binding site" evidence="8">
    <location>
        <begin position="14"/>
        <end position="21"/>
    </location>
    <ligand>
        <name>ATP</name>
        <dbReference type="ChEBI" id="CHEBI:30616"/>
    </ligand>
</feature>
<comment type="similarity">
    <text evidence="2 8">Belongs to the TRAFAC class myosin-kinesin ATPase superfamily. Myosin family.</text>
</comment>
<evidence type="ECO:0000256" key="6">
    <source>
        <dbReference type="ARBA" id="ARBA00023175"/>
    </source>
</evidence>
<dbReference type="Gene3D" id="1.20.120.720">
    <property type="entry name" value="Myosin VI head, motor domain, U50 subdomain"/>
    <property type="match status" value="2"/>
</dbReference>
<dbReference type="GO" id="GO:0000146">
    <property type="term" value="F:microfilament motor activity"/>
    <property type="evidence" value="ECO:0007669"/>
    <property type="project" value="TreeGrafter"/>
</dbReference>
<keyword evidence="3 8" id="KW-0547">Nucleotide-binding</keyword>
<name>A0A8B9KVG0_ASTMX</name>
<evidence type="ECO:0000313" key="11">
    <source>
        <dbReference type="Proteomes" id="UP000694621"/>
    </source>
</evidence>
<dbReference type="GO" id="GO:0005902">
    <property type="term" value="C:microvillus"/>
    <property type="evidence" value="ECO:0007669"/>
    <property type="project" value="TreeGrafter"/>
</dbReference>
<dbReference type="Pfam" id="PF00063">
    <property type="entry name" value="Myosin_head"/>
    <property type="match status" value="2"/>
</dbReference>
<dbReference type="Gene3D" id="3.40.850.10">
    <property type="entry name" value="Kinesin motor domain"/>
    <property type="match status" value="2"/>
</dbReference>
<reference evidence="10" key="1">
    <citation type="submission" date="2025-08" db="UniProtKB">
        <authorList>
            <consortium name="Ensembl"/>
        </authorList>
    </citation>
    <scope>IDENTIFICATION</scope>
</reference>
<keyword evidence="5 8" id="KW-0518">Myosin</keyword>
<dbReference type="GO" id="GO:0007015">
    <property type="term" value="P:actin filament organization"/>
    <property type="evidence" value="ECO:0007669"/>
    <property type="project" value="TreeGrafter"/>
</dbReference>
<dbReference type="GO" id="GO:0005524">
    <property type="term" value="F:ATP binding"/>
    <property type="evidence" value="ECO:0007669"/>
    <property type="project" value="UniProtKB-UniRule"/>
</dbReference>
<feature type="region of interest" description="Actin-binding" evidence="8">
    <location>
        <begin position="444"/>
        <end position="466"/>
    </location>
</feature>
<dbReference type="FunFam" id="1.10.10.820:FF:000001">
    <property type="entry name" value="Myosin heavy chain"/>
    <property type="match status" value="1"/>
</dbReference>
<dbReference type="PANTHER" id="PTHR13140:SF353">
    <property type="entry name" value="UNCONVENTIONAL MYOSIN-IH"/>
    <property type="match status" value="1"/>
</dbReference>
<dbReference type="PROSITE" id="PS51456">
    <property type="entry name" value="MYOSIN_MOTOR"/>
    <property type="match status" value="1"/>
</dbReference>
<evidence type="ECO:0000313" key="10">
    <source>
        <dbReference type="Ensembl" id="ENSAMXP00005040014.1"/>
    </source>
</evidence>
<dbReference type="PANTHER" id="PTHR13140">
    <property type="entry name" value="MYOSIN"/>
    <property type="match status" value="1"/>
</dbReference>
<protein>
    <submittedName>
        <fullName evidence="10">Myosin IHb</fullName>
    </submittedName>
</protein>
<dbReference type="GO" id="GO:0048731">
    <property type="term" value="P:system development"/>
    <property type="evidence" value="ECO:0007669"/>
    <property type="project" value="UniProtKB-ARBA"/>
</dbReference>
<dbReference type="SMART" id="SM00242">
    <property type="entry name" value="MYSc"/>
    <property type="match status" value="1"/>
</dbReference>
<dbReference type="InterPro" id="IPR027417">
    <property type="entry name" value="P-loop_NTPase"/>
</dbReference>
<dbReference type="Gene3D" id="1.10.10.820">
    <property type="match status" value="1"/>
</dbReference>
<dbReference type="InterPro" id="IPR036961">
    <property type="entry name" value="Kinesin_motor_dom_sf"/>
</dbReference>
<dbReference type="PROSITE" id="PS50096">
    <property type="entry name" value="IQ"/>
    <property type="match status" value="1"/>
</dbReference>
<evidence type="ECO:0000256" key="8">
    <source>
        <dbReference type="PROSITE-ProRule" id="PRU00782"/>
    </source>
</evidence>
<dbReference type="Ensembl" id="ENSAMXT00005043573.1">
    <property type="protein sequence ID" value="ENSAMXP00005040014.1"/>
    <property type="gene ID" value="ENSAMXG00005017305.1"/>
</dbReference>
<organism evidence="10 11">
    <name type="scientific">Astyanax mexicanus</name>
    <name type="common">Blind cave fish</name>
    <name type="synonym">Astyanax fasciatus mexicanus</name>
    <dbReference type="NCBI Taxonomy" id="7994"/>
    <lineage>
        <taxon>Eukaryota</taxon>
        <taxon>Metazoa</taxon>
        <taxon>Chordata</taxon>
        <taxon>Craniata</taxon>
        <taxon>Vertebrata</taxon>
        <taxon>Euteleostomi</taxon>
        <taxon>Actinopterygii</taxon>
        <taxon>Neopterygii</taxon>
        <taxon>Teleostei</taxon>
        <taxon>Ostariophysi</taxon>
        <taxon>Characiformes</taxon>
        <taxon>Characoidei</taxon>
        <taxon>Acestrorhamphidae</taxon>
        <taxon>Acestrorhamphinae</taxon>
        <taxon>Astyanax</taxon>
    </lineage>
</organism>